<gene>
    <name evidence="1" type="ORF">BDN72DRAFT_720901</name>
</gene>
<reference evidence="1 2" key="1">
    <citation type="journal article" date="2019" name="Nat. Ecol. Evol.">
        <title>Megaphylogeny resolves global patterns of mushroom evolution.</title>
        <authorList>
            <person name="Varga T."/>
            <person name="Krizsan K."/>
            <person name="Foldi C."/>
            <person name="Dima B."/>
            <person name="Sanchez-Garcia M."/>
            <person name="Sanchez-Ramirez S."/>
            <person name="Szollosi G.J."/>
            <person name="Szarkandi J.G."/>
            <person name="Papp V."/>
            <person name="Albert L."/>
            <person name="Andreopoulos W."/>
            <person name="Angelini C."/>
            <person name="Antonin V."/>
            <person name="Barry K.W."/>
            <person name="Bougher N.L."/>
            <person name="Buchanan P."/>
            <person name="Buyck B."/>
            <person name="Bense V."/>
            <person name="Catcheside P."/>
            <person name="Chovatia M."/>
            <person name="Cooper J."/>
            <person name="Damon W."/>
            <person name="Desjardin D."/>
            <person name="Finy P."/>
            <person name="Geml J."/>
            <person name="Haridas S."/>
            <person name="Hughes K."/>
            <person name="Justo A."/>
            <person name="Karasinski D."/>
            <person name="Kautmanova I."/>
            <person name="Kiss B."/>
            <person name="Kocsube S."/>
            <person name="Kotiranta H."/>
            <person name="LaButti K.M."/>
            <person name="Lechner B.E."/>
            <person name="Liimatainen K."/>
            <person name="Lipzen A."/>
            <person name="Lukacs Z."/>
            <person name="Mihaltcheva S."/>
            <person name="Morgado L.N."/>
            <person name="Niskanen T."/>
            <person name="Noordeloos M.E."/>
            <person name="Ohm R.A."/>
            <person name="Ortiz-Santana B."/>
            <person name="Ovrebo C."/>
            <person name="Racz N."/>
            <person name="Riley R."/>
            <person name="Savchenko A."/>
            <person name="Shiryaev A."/>
            <person name="Soop K."/>
            <person name="Spirin V."/>
            <person name="Szebenyi C."/>
            <person name="Tomsovsky M."/>
            <person name="Tulloss R.E."/>
            <person name="Uehling J."/>
            <person name="Grigoriev I.V."/>
            <person name="Vagvolgyi C."/>
            <person name="Papp T."/>
            <person name="Martin F.M."/>
            <person name="Miettinen O."/>
            <person name="Hibbett D.S."/>
            <person name="Nagy L.G."/>
        </authorList>
    </citation>
    <scope>NUCLEOTIDE SEQUENCE [LARGE SCALE GENOMIC DNA]</scope>
    <source>
        <strain evidence="1 2">NL-1719</strain>
    </source>
</reference>
<name>A0ACD3A0Q8_9AGAR</name>
<keyword evidence="2" id="KW-1185">Reference proteome</keyword>
<dbReference type="EMBL" id="ML209147">
    <property type="protein sequence ID" value="TFK58909.1"/>
    <property type="molecule type" value="Genomic_DNA"/>
</dbReference>
<protein>
    <submittedName>
        <fullName evidence="1">Uncharacterized protein</fullName>
    </submittedName>
</protein>
<accession>A0ACD3A0Q8</accession>
<organism evidence="1 2">
    <name type="scientific">Pluteus cervinus</name>
    <dbReference type="NCBI Taxonomy" id="181527"/>
    <lineage>
        <taxon>Eukaryota</taxon>
        <taxon>Fungi</taxon>
        <taxon>Dikarya</taxon>
        <taxon>Basidiomycota</taxon>
        <taxon>Agaricomycotina</taxon>
        <taxon>Agaricomycetes</taxon>
        <taxon>Agaricomycetidae</taxon>
        <taxon>Agaricales</taxon>
        <taxon>Pluteineae</taxon>
        <taxon>Pluteaceae</taxon>
        <taxon>Pluteus</taxon>
    </lineage>
</organism>
<proteinExistence type="predicted"/>
<dbReference type="Proteomes" id="UP000308600">
    <property type="component" value="Unassembled WGS sequence"/>
</dbReference>
<evidence type="ECO:0000313" key="1">
    <source>
        <dbReference type="EMBL" id="TFK58909.1"/>
    </source>
</evidence>
<feature type="non-terminal residue" evidence="1">
    <location>
        <position position="1"/>
    </location>
</feature>
<sequence length="628" mass="70392">VYALTKVHSFWVMIILLGFLPTVTALGKEQPFPDIPFAMFSQFILAQFDPQISLSTAVLLLFTLTENVELLNLHARQRSSGVNSRIGTSWIRALAKAVLARAVVDDILVLPRPSKHSKAKPPSLEEQVTALSPKLDALAGVLHLLPVTANNEFSKALKPVSHQAIQPVHTICPQSSVCRTQSCQSRPLAQVTKSKDLPLVTLIKDFKIHTKVPVLSAQCSQCTTYYYSDHKRFPDAAESRKAHKVYLNNAKYIKIGAATWVDRRFTSSVINAMYNFHGSTSAYAQFWNYTFWQDQITTARKISHRQIWMAFLQESIRIVGTHSKINLVLQDDISAEEVATGAYKNFGDKGMIRAGDGHSCDECTHKYKGTADVIQPNGTTLSFSSDTEADAAPVKMVVVDGIVMGPKHCAFDECPEGLENDRGGAFCKVHEQAHGNKCRVKGCNSVKRRNTQACMDHQREWQTYSNQKKFQTEPGYRRALRRTDNNWGWLPHSIRGQPAHDDNNEEPVDTKNNYFSANKFYCVETVVAPCGVVLAWTLFDKSEGPKKILQFLGEVFPTQDSKPDYVCIDKACTVLRTAVGSYHWNVWKDTTRFIVDAYHYNNHKITDNLCKTYCNPAPEDGSAPNLVI</sequence>
<feature type="non-terminal residue" evidence="1">
    <location>
        <position position="628"/>
    </location>
</feature>
<evidence type="ECO:0000313" key="2">
    <source>
        <dbReference type="Proteomes" id="UP000308600"/>
    </source>
</evidence>